<keyword evidence="3" id="KW-1185">Reference proteome</keyword>
<organism evidence="2 3">
    <name type="scientific">Tuber borchii</name>
    <name type="common">White truffle</name>
    <dbReference type="NCBI Taxonomy" id="42251"/>
    <lineage>
        <taxon>Eukaryota</taxon>
        <taxon>Fungi</taxon>
        <taxon>Dikarya</taxon>
        <taxon>Ascomycota</taxon>
        <taxon>Pezizomycotina</taxon>
        <taxon>Pezizomycetes</taxon>
        <taxon>Pezizales</taxon>
        <taxon>Tuberaceae</taxon>
        <taxon>Tuber</taxon>
    </lineage>
</organism>
<proteinExistence type="predicted"/>
<keyword evidence="1" id="KW-0812">Transmembrane</keyword>
<name>A0A2T6ZZP2_TUBBO</name>
<dbReference type="Proteomes" id="UP000244722">
    <property type="component" value="Unassembled WGS sequence"/>
</dbReference>
<protein>
    <submittedName>
        <fullName evidence="2">Uncharacterized protein</fullName>
    </submittedName>
</protein>
<reference evidence="2 3" key="1">
    <citation type="submission" date="2017-04" db="EMBL/GenBank/DDBJ databases">
        <title>Draft genome sequence of Tuber borchii Vittad., a whitish edible truffle.</title>
        <authorList>
            <consortium name="DOE Joint Genome Institute"/>
            <person name="Murat C."/>
            <person name="Kuo A."/>
            <person name="Barry K.W."/>
            <person name="Clum A."/>
            <person name="Dockter R.B."/>
            <person name="Fauchery L."/>
            <person name="Iotti M."/>
            <person name="Kohler A."/>
            <person name="Labutti K."/>
            <person name="Lindquist E.A."/>
            <person name="Lipzen A."/>
            <person name="Ohm R.A."/>
            <person name="Wang M."/>
            <person name="Grigoriev I.V."/>
            <person name="Zambonelli A."/>
            <person name="Martin F.M."/>
        </authorList>
    </citation>
    <scope>NUCLEOTIDE SEQUENCE [LARGE SCALE GENOMIC DNA]</scope>
    <source>
        <strain evidence="2 3">Tbo3840</strain>
    </source>
</reference>
<accession>A0A2T6ZZP2</accession>
<keyword evidence="1" id="KW-0472">Membrane</keyword>
<gene>
    <name evidence="2" type="ORF">B9Z19DRAFT_1078229</name>
</gene>
<dbReference type="EMBL" id="NESQ01000053">
    <property type="protein sequence ID" value="PUU80962.1"/>
    <property type="molecule type" value="Genomic_DNA"/>
</dbReference>
<evidence type="ECO:0000256" key="1">
    <source>
        <dbReference type="SAM" id="Phobius"/>
    </source>
</evidence>
<comment type="caution">
    <text evidence="2">The sequence shown here is derived from an EMBL/GenBank/DDBJ whole genome shotgun (WGS) entry which is preliminary data.</text>
</comment>
<dbReference type="AlphaFoldDB" id="A0A2T6ZZP2"/>
<evidence type="ECO:0000313" key="3">
    <source>
        <dbReference type="Proteomes" id="UP000244722"/>
    </source>
</evidence>
<keyword evidence="1" id="KW-1133">Transmembrane helix</keyword>
<sequence>MFTPEHDTCQYHTHLRYLPIYLAANIQFCATHAIAGSKQANISSWREDRYRIVSRGGTWFIMMGGGFFDWSSILYYTRPEKFLKKIEMSSFQLPRLPDGDFCFQFFGWIDDKIGV</sequence>
<feature type="transmembrane region" description="Helical" evidence="1">
    <location>
        <begin position="57"/>
        <end position="76"/>
    </location>
</feature>
<evidence type="ECO:0000313" key="2">
    <source>
        <dbReference type="EMBL" id="PUU80962.1"/>
    </source>
</evidence>